<evidence type="ECO:0000256" key="5">
    <source>
        <dbReference type="SAM" id="SignalP"/>
    </source>
</evidence>
<dbReference type="OrthoDB" id="3741298at2"/>
<dbReference type="SUPFAM" id="SSF49464">
    <property type="entry name" value="Carboxypeptidase regulatory domain-like"/>
    <property type="match status" value="1"/>
</dbReference>
<dbReference type="AlphaFoldDB" id="A0A641ANV8"/>
<dbReference type="EC" id="3.2.1.1" evidence="2"/>
<sequence length="439" mass="46097">MNRSVHVRAVPLMVAVVALVVAGLMAPATAATSAAKLKGVVTLSGEPIGFARVQLFRAPQDEDGADDAVPQRIKTDNTDSQGRYSFSGLKAKGYNYTILVTDRTGRTVKTSRTVYLKAGRTTTKNVHMAIGATLRGKVTTADGRSPAGLTFGVYDASSEVLPDYAFLHPATTTTIAADGTFELANLPVNPDYNEAFVADGPRVKQCYDFVASTLVDCRQRNADDVQRQQVSLVAGEVRTLPTVTVTKFAPPVTTVKGKVTDTSGTALKGIAVRIFADDPDAYVDDKATTRSSGRFTLADELPAGTYKVRFDDPENLWASQYLGGGPDKSVRQTITVTPGQPIAGLDTRLKSLATAKVASKGGDGTAKVAFQIKRKVSGSAPSGTVKLSFGGVSKTVTVVKGRATVTLSGIPAGTRSFVADYSGTSSTAGFSKVVKVTVK</sequence>
<keyword evidence="7" id="KW-1185">Reference proteome</keyword>
<reference evidence="6" key="1">
    <citation type="submission" date="2019-09" db="EMBL/GenBank/DDBJ databases">
        <authorList>
            <person name="Li J."/>
        </authorList>
    </citation>
    <scope>NUCLEOTIDE SEQUENCE [LARGE SCALE GENOMIC DNA]</scope>
    <source>
        <strain evidence="6">NRBC 14897</strain>
    </source>
</reference>
<evidence type="ECO:0000256" key="3">
    <source>
        <dbReference type="ARBA" id="ARBA00030238"/>
    </source>
</evidence>
<dbReference type="Pfam" id="PF13620">
    <property type="entry name" value="CarboxypepD_reg"/>
    <property type="match status" value="1"/>
</dbReference>
<organism evidence="6 7">
    <name type="scientific">Aeromicrobium fastidiosum</name>
    <dbReference type="NCBI Taxonomy" id="52699"/>
    <lineage>
        <taxon>Bacteria</taxon>
        <taxon>Bacillati</taxon>
        <taxon>Actinomycetota</taxon>
        <taxon>Actinomycetes</taxon>
        <taxon>Propionibacteriales</taxon>
        <taxon>Nocardioidaceae</taxon>
        <taxon>Aeromicrobium</taxon>
    </lineage>
</organism>
<evidence type="ECO:0000256" key="2">
    <source>
        <dbReference type="ARBA" id="ARBA00012595"/>
    </source>
</evidence>
<evidence type="ECO:0000256" key="1">
    <source>
        <dbReference type="ARBA" id="ARBA00000548"/>
    </source>
</evidence>
<dbReference type="GO" id="GO:0004556">
    <property type="term" value="F:alpha-amylase activity"/>
    <property type="evidence" value="ECO:0007669"/>
    <property type="project" value="UniProtKB-EC"/>
</dbReference>
<name>A0A641ANV8_9ACTN</name>
<dbReference type="RefSeq" id="WP_129182428.1">
    <property type="nucleotide sequence ID" value="NZ_JAGIOG010000001.1"/>
</dbReference>
<gene>
    <name evidence="6" type="ORF">ESP62_009430</name>
</gene>
<evidence type="ECO:0000313" key="6">
    <source>
        <dbReference type="EMBL" id="KAA1378556.1"/>
    </source>
</evidence>
<dbReference type="SUPFAM" id="SSF49452">
    <property type="entry name" value="Starch-binding domain-like"/>
    <property type="match status" value="1"/>
</dbReference>
<evidence type="ECO:0000313" key="7">
    <source>
        <dbReference type="Proteomes" id="UP001515100"/>
    </source>
</evidence>
<dbReference type="GO" id="GO:0005975">
    <property type="term" value="P:carbohydrate metabolic process"/>
    <property type="evidence" value="ECO:0007669"/>
    <property type="project" value="UniProtKB-ARBA"/>
</dbReference>
<dbReference type="Gene3D" id="2.60.40.1120">
    <property type="entry name" value="Carboxypeptidase-like, regulatory domain"/>
    <property type="match status" value="1"/>
</dbReference>
<accession>A0A641ANV8</accession>
<feature type="chain" id="PRO_5024820115" description="alpha-amylase" evidence="5">
    <location>
        <begin position="31"/>
        <end position="439"/>
    </location>
</feature>
<dbReference type="EMBL" id="SDPP02000002">
    <property type="protein sequence ID" value="KAA1378556.1"/>
    <property type="molecule type" value="Genomic_DNA"/>
</dbReference>
<dbReference type="InterPro" id="IPR008969">
    <property type="entry name" value="CarboxyPept-like_regulatory"/>
</dbReference>
<dbReference type="GO" id="GO:0030246">
    <property type="term" value="F:carbohydrate binding"/>
    <property type="evidence" value="ECO:0007669"/>
    <property type="project" value="InterPro"/>
</dbReference>
<keyword evidence="5" id="KW-0732">Signal</keyword>
<comment type="caution">
    <text evidence="6">The sequence shown here is derived from an EMBL/GenBank/DDBJ whole genome shotgun (WGS) entry which is preliminary data.</text>
</comment>
<dbReference type="InterPro" id="IPR013784">
    <property type="entry name" value="Carb-bd-like_fold"/>
</dbReference>
<feature type="signal peptide" evidence="5">
    <location>
        <begin position="1"/>
        <end position="30"/>
    </location>
</feature>
<dbReference type="Gene3D" id="2.60.40.10">
    <property type="entry name" value="Immunoglobulins"/>
    <property type="match status" value="2"/>
</dbReference>
<comment type="catalytic activity">
    <reaction evidence="1">
        <text>Endohydrolysis of (1-&gt;4)-alpha-D-glucosidic linkages in polysaccharides containing three or more (1-&gt;4)-alpha-linked D-glucose units.</text>
        <dbReference type="EC" id="3.2.1.1"/>
    </reaction>
</comment>
<evidence type="ECO:0000256" key="4">
    <source>
        <dbReference type="SAM" id="MobiDB-lite"/>
    </source>
</evidence>
<dbReference type="InterPro" id="IPR013783">
    <property type="entry name" value="Ig-like_fold"/>
</dbReference>
<protein>
    <recommendedName>
        <fullName evidence="2">alpha-amylase</fullName>
        <ecNumber evidence="2">3.2.1.1</ecNumber>
    </recommendedName>
    <alternativeName>
        <fullName evidence="3">1,4-alpha-D-glucan glucanohydrolase</fullName>
    </alternativeName>
</protein>
<proteinExistence type="predicted"/>
<dbReference type="Proteomes" id="UP001515100">
    <property type="component" value="Unassembled WGS sequence"/>
</dbReference>
<feature type="region of interest" description="Disordered" evidence="4">
    <location>
        <begin position="61"/>
        <end position="80"/>
    </location>
</feature>